<reference evidence="3" key="1">
    <citation type="journal article" date="2019" name="Int. J. Syst. Evol. Microbiol.">
        <title>The Global Catalogue of Microorganisms (GCM) 10K type strain sequencing project: providing services to taxonomists for standard genome sequencing and annotation.</title>
        <authorList>
            <consortium name="The Broad Institute Genomics Platform"/>
            <consortium name="The Broad Institute Genome Sequencing Center for Infectious Disease"/>
            <person name="Wu L."/>
            <person name="Ma J."/>
        </authorList>
    </citation>
    <scope>NUCLEOTIDE SEQUENCE [LARGE SCALE GENOMIC DNA]</scope>
    <source>
        <strain evidence="3">CCUG 42001</strain>
    </source>
</reference>
<comment type="caution">
    <text evidence="2">The sequence shown here is derived from an EMBL/GenBank/DDBJ whole genome shotgun (WGS) entry which is preliminary data.</text>
</comment>
<evidence type="ECO:0000313" key="3">
    <source>
        <dbReference type="Proteomes" id="UP001596267"/>
    </source>
</evidence>
<feature type="transmembrane region" description="Helical" evidence="1">
    <location>
        <begin position="12"/>
        <end position="31"/>
    </location>
</feature>
<accession>A0ABW1WHS5</accession>
<keyword evidence="1" id="KW-0812">Transmembrane</keyword>
<proteinExistence type="predicted"/>
<dbReference type="RefSeq" id="WP_253054822.1">
    <property type="nucleotide sequence ID" value="NZ_JAMXWN010000009.1"/>
</dbReference>
<sequence>MRKGSVQQYQMIGFIVIFGLILSSLLTWIYHFIHLSIGVIGFVLLFIAVQLAIYMVYRNKWQFRRFYSGWQRQKLSHQVTWLIITLIIVLFIIAPMF</sequence>
<dbReference type="Proteomes" id="UP001596267">
    <property type="component" value="Unassembled WGS sequence"/>
</dbReference>
<keyword evidence="1" id="KW-0472">Membrane</keyword>
<keyword evidence="1" id="KW-1133">Transmembrane helix</keyword>
<organism evidence="2 3">
    <name type="scientific">Sporolactobacillus kofuensis</name>
    <dbReference type="NCBI Taxonomy" id="269672"/>
    <lineage>
        <taxon>Bacteria</taxon>
        <taxon>Bacillati</taxon>
        <taxon>Bacillota</taxon>
        <taxon>Bacilli</taxon>
        <taxon>Bacillales</taxon>
        <taxon>Sporolactobacillaceae</taxon>
        <taxon>Sporolactobacillus</taxon>
    </lineage>
</organism>
<feature type="transmembrane region" description="Helical" evidence="1">
    <location>
        <begin position="78"/>
        <end position="96"/>
    </location>
</feature>
<evidence type="ECO:0000313" key="2">
    <source>
        <dbReference type="EMBL" id="MFC6386883.1"/>
    </source>
</evidence>
<protein>
    <submittedName>
        <fullName evidence="2">Uncharacterized protein</fullName>
    </submittedName>
</protein>
<feature type="transmembrane region" description="Helical" evidence="1">
    <location>
        <begin position="37"/>
        <end position="57"/>
    </location>
</feature>
<dbReference type="EMBL" id="JBHSTQ010000009">
    <property type="protein sequence ID" value="MFC6386883.1"/>
    <property type="molecule type" value="Genomic_DNA"/>
</dbReference>
<evidence type="ECO:0000256" key="1">
    <source>
        <dbReference type="SAM" id="Phobius"/>
    </source>
</evidence>
<gene>
    <name evidence="2" type="ORF">ACFP7A_09740</name>
</gene>
<keyword evidence="3" id="KW-1185">Reference proteome</keyword>
<name>A0ABW1WHS5_9BACL</name>